<comment type="caution">
    <text evidence="2">The sequence shown here is derived from an EMBL/GenBank/DDBJ whole genome shotgun (WGS) entry which is preliminary data.</text>
</comment>
<sequence>MTDPLEVELRELGRSLDAPVPPGLPAAVMARVSAEPTRPRLHTWLSKRWRALVGGLTAVVLVGALTPPVRAAVAEWLGLGAVQVRTGTGAPPSSAPPPPTATGTSLADAREKAAFPVAVPARLGEPDSAEVSPDGQVVSLSWHDGAIRLDQVAGALAPYYIKTVHAQVHITTVRGGEALWLATPHELVVAGPGGERTEPPRLAGATLIWQSDGVTLRLEADLTLDEARAIAES</sequence>
<evidence type="ECO:0008006" key="4">
    <source>
        <dbReference type="Google" id="ProtNLM"/>
    </source>
</evidence>
<dbReference type="Proteomes" id="UP000660680">
    <property type="component" value="Unassembled WGS sequence"/>
</dbReference>
<protein>
    <recommendedName>
        <fullName evidence="4">DUF4367 domain-containing protein</fullName>
    </recommendedName>
</protein>
<gene>
    <name evidence="2" type="ORF">GCM10010171_48370</name>
</gene>
<dbReference type="EMBL" id="BMRB01000004">
    <property type="protein sequence ID" value="GGS47446.1"/>
    <property type="molecule type" value="Genomic_DNA"/>
</dbReference>
<proteinExistence type="predicted"/>
<organism evidence="2 3">
    <name type="scientific">Actinokineospora fastidiosa</name>
    <dbReference type="NCBI Taxonomy" id="1816"/>
    <lineage>
        <taxon>Bacteria</taxon>
        <taxon>Bacillati</taxon>
        <taxon>Actinomycetota</taxon>
        <taxon>Actinomycetes</taxon>
        <taxon>Pseudonocardiales</taxon>
        <taxon>Pseudonocardiaceae</taxon>
        <taxon>Actinokineospora</taxon>
    </lineage>
</organism>
<evidence type="ECO:0000256" key="1">
    <source>
        <dbReference type="SAM" id="MobiDB-lite"/>
    </source>
</evidence>
<evidence type="ECO:0000313" key="3">
    <source>
        <dbReference type="Proteomes" id="UP000660680"/>
    </source>
</evidence>
<reference evidence="2" key="1">
    <citation type="journal article" date="2014" name="Int. J. Syst. Evol. Microbiol.">
        <title>Complete genome sequence of Corynebacterium casei LMG S-19264T (=DSM 44701T), isolated from a smear-ripened cheese.</title>
        <authorList>
            <consortium name="US DOE Joint Genome Institute (JGI-PGF)"/>
            <person name="Walter F."/>
            <person name="Albersmeier A."/>
            <person name="Kalinowski J."/>
            <person name="Ruckert C."/>
        </authorList>
    </citation>
    <scope>NUCLEOTIDE SEQUENCE</scope>
    <source>
        <strain evidence="2">JCM 3276</strain>
    </source>
</reference>
<name>A0A918GMP1_9PSEU</name>
<accession>A0A918GMP1</accession>
<feature type="region of interest" description="Disordered" evidence="1">
    <location>
        <begin position="87"/>
        <end position="107"/>
    </location>
</feature>
<dbReference type="RefSeq" id="WP_189212846.1">
    <property type="nucleotide sequence ID" value="NZ_BMRB01000004.1"/>
</dbReference>
<keyword evidence="3" id="KW-1185">Reference proteome</keyword>
<evidence type="ECO:0000313" key="2">
    <source>
        <dbReference type="EMBL" id="GGS47446.1"/>
    </source>
</evidence>
<dbReference type="AlphaFoldDB" id="A0A918GMP1"/>
<reference evidence="2" key="2">
    <citation type="submission" date="2020-09" db="EMBL/GenBank/DDBJ databases">
        <authorList>
            <person name="Sun Q."/>
            <person name="Ohkuma M."/>
        </authorList>
    </citation>
    <scope>NUCLEOTIDE SEQUENCE</scope>
    <source>
        <strain evidence="2">JCM 3276</strain>
    </source>
</reference>